<dbReference type="EMBL" id="BMEV01000010">
    <property type="protein sequence ID" value="GGH71590.1"/>
    <property type="molecule type" value="Genomic_DNA"/>
</dbReference>
<name>A0A8J2ZQ96_9BACI</name>
<dbReference type="InterPro" id="IPR036527">
    <property type="entry name" value="SCP2_sterol-bd_dom_sf"/>
</dbReference>
<dbReference type="SUPFAM" id="SSF55718">
    <property type="entry name" value="SCP-like"/>
    <property type="match status" value="1"/>
</dbReference>
<proteinExistence type="predicted"/>
<comment type="caution">
    <text evidence="2">The sequence shown here is derived from an EMBL/GenBank/DDBJ whole genome shotgun (WGS) entry which is preliminary data.</text>
</comment>
<evidence type="ECO:0000313" key="3">
    <source>
        <dbReference type="Proteomes" id="UP000602050"/>
    </source>
</evidence>
<organism evidence="2 3">
    <name type="scientific">Compostibacillus humi</name>
    <dbReference type="NCBI Taxonomy" id="1245525"/>
    <lineage>
        <taxon>Bacteria</taxon>
        <taxon>Bacillati</taxon>
        <taxon>Bacillota</taxon>
        <taxon>Bacilli</taxon>
        <taxon>Bacillales</taxon>
        <taxon>Bacillaceae</taxon>
        <taxon>Compostibacillus</taxon>
    </lineage>
</organism>
<protein>
    <submittedName>
        <fullName evidence="2">Sterol-binding protein</fullName>
    </submittedName>
</protein>
<dbReference type="GO" id="GO:0005829">
    <property type="term" value="C:cytosol"/>
    <property type="evidence" value="ECO:0007669"/>
    <property type="project" value="TreeGrafter"/>
</dbReference>
<dbReference type="PANTHER" id="PTHR10094">
    <property type="entry name" value="STEROL CARRIER PROTEIN 2 SCP-2 FAMILY PROTEIN"/>
    <property type="match status" value="1"/>
</dbReference>
<keyword evidence="3" id="KW-1185">Reference proteome</keyword>
<dbReference type="InterPro" id="IPR003033">
    <property type="entry name" value="SCP2_sterol-bd_dom"/>
</dbReference>
<accession>A0A8J2ZQ96</accession>
<dbReference type="PANTHER" id="PTHR10094:SF25">
    <property type="entry name" value="SCP2 STEROL-BINDING DOMAIN-CONTAINING PROTEIN 1"/>
    <property type="match status" value="1"/>
</dbReference>
<evidence type="ECO:0000259" key="1">
    <source>
        <dbReference type="Pfam" id="PF02036"/>
    </source>
</evidence>
<gene>
    <name evidence="2" type="ORF">GCM10010978_07700</name>
</gene>
<dbReference type="RefSeq" id="WP_188391057.1">
    <property type="nucleotide sequence ID" value="NZ_BMEV01000010.1"/>
</dbReference>
<reference evidence="2" key="1">
    <citation type="journal article" date="2014" name="Int. J. Syst. Evol. Microbiol.">
        <title>Complete genome sequence of Corynebacterium casei LMG S-19264T (=DSM 44701T), isolated from a smear-ripened cheese.</title>
        <authorList>
            <consortium name="US DOE Joint Genome Institute (JGI-PGF)"/>
            <person name="Walter F."/>
            <person name="Albersmeier A."/>
            <person name="Kalinowski J."/>
            <person name="Ruckert C."/>
        </authorList>
    </citation>
    <scope>NUCLEOTIDE SEQUENCE</scope>
    <source>
        <strain evidence="2">CGMCC 1.12360</strain>
    </source>
</reference>
<dbReference type="Pfam" id="PF02036">
    <property type="entry name" value="SCP2"/>
    <property type="match status" value="1"/>
</dbReference>
<reference evidence="2" key="2">
    <citation type="submission" date="2020-09" db="EMBL/GenBank/DDBJ databases">
        <authorList>
            <person name="Sun Q."/>
            <person name="Zhou Y."/>
        </authorList>
    </citation>
    <scope>NUCLEOTIDE SEQUENCE</scope>
    <source>
        <strain evidence="2">CGMCC 1.12360</strain>
    </source>
</reference>
<dbReference type="Proteomes" id="UP000602050">
    <property type="component" value="Unassembled WGS sequence"/>
</dbReference>
<dbReference type="AlphaFoldDB" id="A0A8J2ZQ96"/>
<feature type="domain" description="SCP2" evidence="1">
    <location>
        <begin position="17"/>
        <end position="111"/>
    </location>
</feature>
<sequence length="117" mass="13031">MAEKLTGKTLEQIMTEIEKALNEKPEPMKGLKATFQFDIKEEGSYQLQIADGKAMITSELEDTPDCTLQLSFPNFCKFLSGEMKGTAAFMTGKLKVQGDVSKALKLESLLKEFDFPV</sequence>
<dbReference type="Gene3D" id="3.30.1050.10">
    <property type="entry name" value="SCP2 sterol-binding domain"/>
    <property type="match status" value="1"/>
</dbReference>
<evidence type="ECO:0000313" key="2">
    <source>
        <dbReference type="EMBL" id="GGH71590.1"/>
    </source>
</evidence>